<dbReference type="InterPro" id="IPR000008">
    <property type="entry name" value="C2_dom"/>
</dbReference>
<feature type="domain" description="PI-PLC Y-box" evidence="12">
    <location>
        <begin position="363"/>
        <end position="449"/>
    </location>
</feature>
<dbReference type="PRINTS" id="PR00390">
    <property type="entry name" value="PHPHLIPASEC"/>
</dbReference>
<dbReference type="SUPFAM" id="SSF49562">
    <property type="entry name" value="C2 domain (Calcium/lipid-binding domain, CaLB)"/>
    <property type="match status" value="1"/>
</dbReference>
<dbReference type="GO" id="GO:0004435">
    <property type="term" value="F:phosphatidylinositol-4,5-bisphosphate phospholipase C activity"/>
    <property type="evidence" value="ECO:0000318"/>
    <property type="project" value="GO_Central"/>
</dbReference>
<evidence type="ECO:0000256" key="10">
    <source>
        <dbReference type="SAM" id="MobiDB-lite"/>
    </source>
</evidence>
<protein>
    <recommendedName>
        <fullName evidence="3 9">Phosphoinositide phospholipase C</fullName>
        <ecNumber evidence="3 9">3.1.4.11</ecNumber>
    </recommendedName>
</protein>
<dbReference type="EMBL" id="KI394011">
    <property type="protein sequence ID" value="ERN05224.1"/>
    <property type="molecule type" value="Genomic_DNA"/>
</dbReference>
<gene>
    <name evidence="13" type="ORF">AMTR_s00007p00067740</name>
</gene>
<dbReference type="PANTHER" id="PTHR10336:SF204">
    <property type="entry name" value="PHOSPHOINOSITIDE PHOSPHOLIPASE C 4-RELATED"/>
    <property type="match status" value="1"/>
</dbReference>
<dbReference type="eggNOG" id="KOG0169">
    <property type="taxonomic scope" value="Eukaryota"/>
</dbReference>
<reference evidence="14" key="1">
    <citation type="journal article" date="2013" name="Science">
        <title>The Amborella genome and the evolution of flowering plants.</title>
        <authorList>
            <consortium name="Amborella Genome Project"/>
        </authorList>
    </citation>
    <scope>NUCLEOTIDE SEQUENCE [LARGE SCALE GENOMIC DNA]</scope>
</reference>
<dbReference type="PROSITE" id="PS50007">
    <property type="entry name" value="PIPLC_X_DOMAIN"/>
    <property type="match status" value="1"/>
</dbReference>
<evidence type="ECO:0000259" key="12">
    <source>
        <dbReference type="PROSITE" id="PS50008"/>
    </source>
</evidence>
<dbReference type="PROSITE" id="PS50008">
    <property type="entry name" value="PIPLC_Y_DOMAIN"/>
    <property type="match status" value="1"/>
</dbReference>
<keyword evidence="7" id="KW-0472">Membrane</keyword>
<organism evidence="13 14">
    <name type="scientific">Amborella trichopoda</name>
    <dbReference type="NCBI Taxonomy" id="13333"/>
    <lineage>
        <taxon>Eukaryota</taxon>
        <taxon>Viridiplantae</taxon>
        <taxon>Streptophyta</taxon>
        <taxon>Embryophyta</taxon>
        <taxon>Tracheophyta</taxon>
        <taxon>Spermatophyta</taxon>
        <taxon>Magnoliopsida</taxon>
        <taxon>Amborellales</taxon>
        <taxon>Amborellaceae</taxon>
        <taxon>Amborella</taxon>
    </lineage>
</organism>
<dbReference type="Gene3D" id="1.10.238.10">
    <property type="entry name" value="EF-hand"/>
    <property type="match status" value="1"/>
</dbReference>
<dbReference type="Pfam" id="PF00388">
    <property type="entry name" value="PI-PLC-X"/>
    <property type="match status" value="1"/>
</dbReference>
<dbReference type="GO" id="GO:0016042">
    <property type="term" value="P:lipid catabolic process"/>
    <property type="evidence" value="ECO:0007669"/>
    <property type="project" value="UniProtKB-KW"/>
</dbReference>
<dbReference type="InterPro" id="IPR017946">
    <property type="entry name" value="PLC-like_Pdiesterase_TIM-brl"/>
</dbReference>
<dbReference type="InterPro" id="IPR035892">
    <property type="entry name" value="C2_domain_sf"/>
</dbReference>
<dbReference type="InterPro" id="IPR011992">
    <property type="entry name" value="EF-hand-dom_pair"/>
</dbReference>
<dbReference type="STRING" id="13333.W1PC16"/>
<dbReference type="Gramene" id="ERN05224">
    <property type="protein sequence ID" value="ERN05224"/>
    <property type="gene ID" value="AMTR_s00007p00067740"/>
</dbReference>
<comment type="catalytic activity">
    <reaction evidence="1 9">
        <text>a 1,2-diacyl-sn-glycero-3-phospho-(1D-myo-inositol-4,5-bisphosphate) + H2O = 1D-myo-inositol 1,4,5-trisphosphate + a 1,2-diacyl-sn-glycerol + H(+)</text>
        <dbReference type="Rhea" id="RHEA:33179"/>
        <dbReference type="ChEBI" id="CHEBI:15377"/>
        <dbReference type="ChEBI" id="CHEBI:15378"/>
        <dbReference type="ChEBI" id="CHEBI:17815"/>
        <dbReference type="ChEBI" id="CHEBI:58456"/>
        <dbReference type="ChEBI" id="CHEBI:203600"/>
        <dbReference type="EC" id="3.1.4.11"/>
    </reaction>
</comment>
<dbReference type="SUPFAM" id="SSF51695">
    <property type="entry name" value="PLC-like phosphodiesterases"/>
    <property type="match status" value="1"/>
</dbReference>
<dbReference type="SMART" id="SM00239">
    <property type="entry name" value="C2"/>
    <property type="match status" value="1"/>
</dbReference>
<dbReference type="Pfam" id="PF00387">
    <property type="entry name" value="PI-PLC-Y"/>
    <property type="match status" value="1"/>
</dbReference>
<feature type="domain" description="C2" evidence="11">
    <location>
        <begin position="453"/>
        <end position="581"/>
    </location>
</feature>
<dbReference type="PANTHER" id="PTHR10336">
    <property type="entry name" value="PHOSPHOINOSITIDE-SPECIFIC PHOSPHOLIPASE C FAMILY PROTEIN"/>
    <property type="match status" value="1"/>
</dbReference>
<dbReference type="CDD" id="cd00275">
    <property type="entry name" value="C2_PLC_like"/>
    <property type="match status" value="1"/>
</dbReference>
<evidence type="ECO:0000256" key="4">
    <source>
        <dbReference type="ARBA" id="ARBA00022475"/>
    </source>
</evidence>
<accession>W1PC16</accession>
<keyword evidence="9" id="KW-0443">Lipid metabolism</keyword>
<evidence type="ECO:0000313" key="14">
    <source>
        <dbReference type="Proteomes" id="UP000017836"/>
    </source>
</evidence>
<dbReference type="SMART" id="SM00148">
    <property type="entry name" value="PLCXc"/>
    <property type="match status" value="1"/>
</dbReference>
<dbReference type="PROSITE" id="PS50004">
    <property type="entry name" value="C2"/>
    <property type="match status" value="1"/>
</dbReference>
<dbReference type="Pfam" id="PF09279">
    <property type="entry name" value="EF-hand_like"/>
    <property type="match status" value="1"/>
</dbReference>
<feature type="region of interest" description="Disordered" evidence="10">
    <location>
        <begin position="269"/>
        <end position="313"/>
    </location>
</feature>
<evidence type="ECO:0000256" key="9">
    <source>
        <dbReference type="RuleBase" id="RU361133"/>
    </source>
</evidence>
<evidence type="ECO:0000259" key="11">
    <source>
        <dbReference type="PROSITE" id="PS50004"/>
    </source>
</evidence>
<keyword evidence="4" id="KW-1003">Cell membrane</keyword>
<dbReference type="InterPro" id="IPR001711">
    <property type="entry name" value="PLipase_C_Pinositol-sp_Y"/>
</dbReference>
<dbReference type="AlphaFoldDB" id="W1PC16"/>
<evidence type="ECO:0000256" key="7">
    <source>
        <dbReference type="ARBA" id="ARBA00023136"/>
    </source>
</evidence>
<dbReference type="Gene3D" id="2.60.40.150">
    <property type="entry name" value="C2 domain"/>
    <property type="match status" value="1"/>
</dbReference>
<evidence type="ECO:0000256" key="3">
    <source>
        <dbReference type="ARBA" id="ARBA00012368"/>
    </source>
</evidence>
<evidence type="ECO:0000313" key="13">
    <source>
        <dbReference type="EMBL" id="ERN05224.1"/>
    </source>
</evidence>
<dbReference type="SUPFAM" id="SSF47473">
    <property type="entry name" value="EF-hand"/>
    <property type="match status" value="1"/>
</dbReference>
<evidence type="ECO:0000256" key="6">
    <source>
        <dbReference type="ARBA" id="ARBA00022963"/>
    </source>
</evidence>
<dbReference type="Proteomes" id="UP000017836">
    <property type="component" value="Unassembled WGS sequence"/>
</dbReference>
<evidence type="ECO:0000256" key="5">
    <source>
        <dbReference type="ARBA" id="ARBA00022801"/>
    </source>
</evidence>
<keyword evidence="6 9" id="KW-0442">Lipid degradation</keyword>
<dbReference type="OMA" id="TETINDC"/>
<dbReference type="Pfam" id="PF00168">
    <property type="entry name" value="C2"/>
    <property type="match status" value="1"/>
</dbReference>
<keyword evidence="14" id="KW-1185">Reference proteome</keyword>
<dbReference type="EC" id="3.1.4.11" evidence="3 9"/>
<evidence type="ECO:0000256" key="1">
    <source>
        <dbReference type="ARBA" id="ARBA00001195"/>
    </source>
</evidence>
<dbReference type="GO" id="GO:0006950">
    <property type="term" value="P:response to stress"/>
    <property type="evidence" value="ECO:0007669"/>
    <property type="project" value="UniProtKB-ARBA"/>
</dbReference>
<keyword evidence="8" id="KW-0807">Transducer</keyword>
<dbReference type="Gene3D" id="3.20.20.190">
    <property type="entry name" value="Phosphatidylinositol (PI) phosphodiesterase"/>
    <property type="match status" value="1"/>
</dbReference>
<dbReference type="FunFam" id="2.60.40.150:FF:000060">
    <property type="entry name" value="Phosphoinositide phospholipase C"/>
    <property type="match status" value="1"/>
</dbReference>
<proteinExistence type="predicted"/>
<dbReference type="GO" id="GO:0005886">
    <property type="term" value="C:plasma membrane"/>
    <property type="evidence" value="ECO:0000318"/>
    <property type="project" value="GO_Central"/>
</dbReference>
<keyword evidence="5 9" id="KW-0378">Hydrolase</keyword>
<dbReference type="SMART" id="SM00149">
    <property type="entry name" value="PLCYc"/>
    <property type="match status" value="1"/>
</dbReference>
<dbReference type="HOGENOM" id="CLU_002738_3_2_1"/>
<name>W1PC16_AMBTC</name>
<sequence>MASTPIIGDAYMIELRFKSVVTGPPSDVEEFFDRYSHDGFMSIDQLQEFLVEVQKEEGLTTAKVEDLVTRHLGGIRILNKIKQEGLTLDTFFQFLSAGDNSPLRQEVHQDMSAPLSHYYIYTGHNSYLKGNQLNSNSSEIPIIKALKRGVRVIELDLWPHSRKDKVIVKHGGTMTRPVGLAKCLFSIKEYAFSASNYPVIITLEDHLTPKLRSKVAQMVYWIFGRMLFYPMSGKLEEYPSPKDLMNRILLSTKPPKEYLETEIQAKVRQNEKQDAWGNEISNIKAGHKTDTENVLEPSHPPPSDSYNSEDEDARVDDDGIVQEKMGEDAVPEFGKLITIRAGKPKEDLKYALELEEKHARRVSLSEPQLEDIAESHPAVVVSFTKRNILRIYPKGLRVDSSNFNPLIGWNLGAQMVAFNMQGYGRSLWLMQGFFRANGGCGYVKKPDFLLNDSAGDKVFNTSQEQQVKKTLKMKVYMGDGWRFEFRKTHFDICSPPDFSVKVAVKGVQADSTSSQSTETINDCWTPAWNKEFTFPLTVPEVALLRIEVHESDTLQKDDFAGQTCLPVWELKSGIRAVPLYDKRGDPYRHVKLLVMFQFE</sequence>
<comment type="subcellular location">
    <subcellularLocation>
        <location evidence="2">Cell membrane</location>
        <topology evidence="2">Peripheral membrane protein</topology>
    </subcellularLocation>
</comment>
<dbReference type="GO" id="GO:0048015">
    <property type="term" value="P:phosphatidylinositol-mediated signaling"/>
    <property type="evidence" value="ECO:0000318"/>
    <property type="project" value="GO_Central"/>
</dbReference>
<evidence type="ECO:0000256" key="2">
    <source>
        <dbReference type="ARBA" id="ARBA00004202"/>
    </source>
</evidence>
<dbReference type="GO" id="GO:0051209">
    <property type="term" value="P:release of sequestered calcium ion into cytosol"/>
    <property type="evidence" value="ECO:0000318"/>
    <property type="project" value="GO_Central"/>
</dbReference>
<evidence type="ECO:0000256" key="8">
    <source>
        <dbReference type="ARBA" id="ARBA00023224"/>
    </source>
</evidence>
<dbReference type="InterPro" id="IPR001192">
    <property type="entry name" value="PI-PLC_fam"/>
</dbReference>
<dbReference type="InterPro" id="IPR015359">
    <property type="entry name" value="PLC_EF-hand-like"/>
</dbReference>
<dbReference type="InterPro" id="IPR000909">
    <property type="entry name" value="PLipase_C_PInositol-sp_X_dom"/>
</dbReference>